<proteinExistence type="predicted"/>
<accession>A0ACC0VAT1</accession>
<protein>
    <submittedName>
        <fullName evidence="1">Uncharacterized protein</fullName>
    </submittedName>
</protein>
<sequence length="430" mass="47622">MAIPCRAMTAGLRLTPKTPSPSFRTQYRTIFFVRVGQKRWLSQQRHGTAVEPTPLEQIESEAHVEGDNGSDGTTEQVPKTTNTQTAVNTEKESPSPTEGLDGQEERRNVNSKALGLLPQEIASPSNAGKKNETKPTALVGRLASPTASRPPSTSTKDAKEGSSRTPEEERARQLKQQARQSGPLEAIMTSPSPDKANKSHPSMSPSKYVHHFDSYSLVKQLEEGGYTKGQSITAMKGVRALLAQNLDVAQESLVSKSDVENETYLFRAACSELATEIHNNRRIQDESVRQQRTHLQHEVDIVAQTLNQELTTLSDNVRGMFNDRRMTVREEQKSMDSAVQQITYKISTSLAGESKSEIEGVRWILIRRAVLGIIFMAFLAISTVRYATWLSQERAKEAKRMADEEERKRLDGGKSDNSSPMDAAAILTAN</sequence>
<evidence type="ECO:0000313" key="2">
    <source>
        <dbReference type="Proteomes" id="UP001163324"/>
    </source>
</evidence>
<organism evidence="1 2">
    <name type="scientific">Trichothecium roseum</name>
    <dbReference type="NCBI Taxonomy" id="47278"/>
    <lineage>
        <taxon>Eukaryota</taxon>
        <taxon>Fungi</taxon>
        <taxon>Dikarya</taxon>
        <taxon>Ascomycota</taxon>
        <taxon>Pezizomycotina</taxon>
        <taxon>Sordariomycetes</taxon>
        <taxon>Hypocreomycetidae</taxon>
        <taxon>Hypocreales</taxon>
        <taxon>Hypocreales incertae sedis</taxon>
        <taxon>Trichothecium</taxon>
    </lineage>
</organism>
<name>A0ACC0VAT1_9HYPO</name>
<reference evidence="1" key="1">
    <citation type="submission" date="2022-10" db="EMBL/GenBank/DDBJ databases">
        <title>Complete Genome of Trichothecium roseum strain YXFP-22015, a Plant Pathogen Isolated from Citrus.</title>
        <authorList>
            <person name="Wang Y."/>
            <person name="Zhu L."/>
        </authorList>
    </citation>
    <scope>NUCLEOTIDE SEQUENCE</scope>
    <source>
        <strain evidence="1">YXFP-22015</strain>
    </source>
</reference>
<gene>
    <name evidence="1" type="ORF">N3K66_001925</name>
</gene>
<evidence type="ECO:0000313" key="1">
    <source>
        <dbReference type="EMBL" id="KAI9902573.1"/>
    </source>
</evidence>
<keyword evidence="2" id="KW-1185">Reference proteome</keyword>
<dbReference type="Proteomes" id="UP001163324">
    <property type="component" value="Chromosome 2"/>
</dbReference>
<dbReference type="EMBL" id="CM047941">
    <property type="protein sequence ID" value="KAI9902573.1"/>
    <property type="molecule type" value="Genomic_DNA"/>
</dbReference>
<comment type="caution">
    <text evidence="1">The sequence shown here is derived from an EMBL/GenBank/DDBJ whole genome shotgun (WGS) entry which is preliminary data.</text>
</comment>